<accession>A0A444JT89</accession>
<dbReference type="InterPro" id="IPR000253">
    <property type="entry name" value="FHA_dom"/>
</dbReference>
<dbReference type="Proteomes" id="UP000287563">
    <property type="component" value="Unassembled WGS sequence"/>
</dbReference>
<feature type="domain" description="FHA" evidence="1">
    <location>
        <begin position="28"/>
        <end position="78"/>
    </location>
</feature>
<keyword evidence="3" id="KW-1185">Reference proteome</keyword>
<dbReference type="Gene3D" id="2.60.200.20">
    <property type="match status" value="1"/>
</dbReference>
<evidence type="ECO:0000259" key="1">
    <source>
        <dbReference type="PROSITE" id="PS50006"/>
    </source>
</evidence>
<reference evidence="2 3" key="1">
    <citation type="submission" date="2018-11" db="EMBL/GenBank/DDBJ databases">
        <title>Photobacterium sp. BEI247 sp. nov., a marine bacterium isolated from Yongle Blue Hole in the South China Sea.</title>
        <authorList>
            <person name="Wang X."/>
        </authorList>
    </citation>
    <scope>NUCLEOTIDE SEQUENCE [LARGE SCALE GENOMIC DNA]</scope>
    <source>
        <strain evidence="3">BEI247</strain>
    </source>
</reference>
<dbReference type="EMBL" id="RJLM01000002">
    <property type="protein sequence ID" value="RWX56321.1"/>
    <property type="molecule type" value="Genomic_DNA"/>
</dbReference>
<dbReference type="Pfam" id="PF00498">
    <property type="entry name" value="FHA"/>
    <property type="match status" value="1"/>
</dbReference>
<comment type="caution">
    <text evidence="2">The sequence shown here is derived from an EMBL/GenBank/DDBJ whole genome shotgun (WGS) entry which is preliminary data.</text>
</comment>
<dbReference type="InterPro" id="IPR046883">
    <property type="entry name" value="T6SS_FHA_C"/>
</dbReference>
<evidence type="ECO:0000313" key="3">
    <source>
        <dbReference type="Proteomes" id="UP000287563"/>
    </source>
</evidence>
<evidence type="ECO:0000313" key="2">
    <source>
        <dbReference type="EMBL" id="RWX56321.1"/>
    </source>
</evidence>
<dbReference type="OrthoDB" id="273564at2"/>
<protein>
    <submittedName>
        <fullName evidence="2">FHA domain-containing protein</fullName>
    </submittedName>
</protein>
<dbReference type="RefSeq" id="WP_128783407.1">
    <property type="nucleotide sequence ID" value="NZ_JAKJSG010000033.1"/>
</dbReference>
<name>A0A444JT89_9GAMM</name>
<dbReference type="CDD" id="cd00060">
    <property type="entry name" value="FHA"/>
    <property type="match status" value="1"/>
</dbReference>
<dbReference type="AlphaFoldDB" id="A0A444JT89"/>
<organism evidence="2 3">
    <name type="scientific">Photobacterium chitinilyticum</name>
    <dbReference type="NCBI Taxonomy" id="2485123"/>
    <lineage>
        <taxon>Bacteria</taxon>
        <taxon>Pseudomonadati</taxon>
        <taxon>Pseudomonadota</taxon>
        <taxon>Gammaproteobacteria</taxon>
        <taxon>Vibrionales</taxon>
        <taxon>Vibrionaceae</taxon>
        <taxon>Photobacterium</taxon>
    </lineage>
</organism>
<dbReference type="Pfam" id="PF20232">
    <property type="entry name" value="T6SS_FHA_C"/>
    <property type="match status" value="1"/>
</dbReference>
<proteinExistence type="predicted"/>
<dbReference type="PROSITE" id="PS50006">
    <property type="entry name" value="FHA_DOMAIN"/>
    <property type="match status" value="1"/>
</dbReference>
<gene>
    <name evidence="2" type="ORF">EDI28_08585</name>
</gene>
<dbReference type="InterPro" id="IPR008984">
    <property type="entry name" value="SMAD_FHA_dom_sf"/>
</dbReference>
<sequence>MPLSLRIISSPDGEPISEWNKNFPEEGGSLGRSYGTTMQLSDASRAISGTHAIINRGSRGYQVMDVSTNGLFINGNTQPLGKNNTSSLNDGDVLDLGQYRLMVSCFVPERAAVKPSFATESPSLGDWADDPFGSELPVQELSVQPEADRREPELSFTAFADSSMSANVELDPFADQEPDVLPTVAPVHIDRFNDDSFDDDPFSGEQSELLASVPLASGIPQAQSHSLIHRPAHGERTALPSVGLDPQQILVMQARQQEIMTQAAEMALGRLMEEMAPTHLEAMFTDLVQPGLFSRKPDYWEMYKRYFLRQQDNQEWQLKFKAYFSESLRIKQSLGEK</sequence>
<dbReference type="SUPFAM" id="SSF49879">
    <property type="entry name" value="SMAD/FHA domain"/>
    <property type="match status" value="1"/>
</dbReference>